<sequence length="194" mass="21621">MDMERKVKSFSSLRLIRSDPLHQLYQTTEPSINASAQKCFGLRIENIMYILAAVCLLGFASAQKVTELTHCMMDNHLRMDCTYELSPATPIPTCLFTQDKKVVASTNNSYTQELYKNGATATILEGQNICRLNVTTFADDKPKNFTCTIKQKDTNSKIVAVEKGTAPTCSAWGLQSSGLVMFSSIVFLLEAKWQ</sequence>
<name>A0ACC2FXV3_DALPE</name>
<proteinExistence type="predicted"/>
<gene>
    <name evidence="1" type="ORF">DPEC_G00234650</name>
</gene>
<dbReference type="Proteomes" id="UP001157502">
    <property type="component" value="Chromosome 20"/>
</dbReference>
<protein>
    <submittedName>
        <fullName evidence="1">Uncharacterized protein</fullName>
    </submittedName>
</protein>
<accession>A0ACC2FXV3</accession>
<dbReference type="EMBL" id="CM055747">
    <property type="protein sequence ID" value="KAJ7996206.1"/>
    <property type="molecule type" value="Genomic_DNA"/>
</dbReference>
<keyword evidence="2" id="KW-1185">Reference proteome</keyword>
<evidence type="ECO:0000313" key="1">
    <source>
        <dbReference type="EMBL" id="KAJ7996206.1"/>
    </source>
</evidence>
<evidence type="ECO:0000313" key="2">
    <source>
        <dbReference type="Proteomes" id="UP001157502"/>
    </source>
</evidence>
<reference evidence="1" key="1">
    <citation type="submission" date="2021-05" db="EMBL/GenBank/DDBJ databases">
        <authorList>
            <person name="Pan Q."/>
            <person name="Jouanno E."/>
            <person name="Zahm M."/>
            <person name="Klopp C."/>
            <person name="Cabau C."/>
            <person name="Louis A."/>
            <person name="Berthelot C."/>
            <person name="Parey E."/>
            <person name="Roest Crollius H."/>
            <person name="Montfort J."/>
            <person name="Robinson-Rechavi M."/>
            <person name="Bouchez O."/>
            <person name="Lampietro C."/>
            <person name="Lopez Roques C."/>
            <person name="Donnadieu C."/>
            <person name="Postlethwait J."/>
            <person name="Bobe J."/>
            <person name="Dillon D."/>
            <person name="Chandos A."/>
            <person name="von Hippel F."/>
            <person name="Guiguen Y."/>
        </authorList>
    </citation>
    <scope>NUCLEOTIDE SEQUENCE</scope>
    <source>
        <strain evidence="1">YG-Jan2019</strain>
    </source>
</reference>
<organism evidence="1 2">
    <name type="scientific">Dallia pectoralis</name>
    <name type="common">Alaska blackfish</name>
    <dbReference type="NCBI Taxonomy" id="75939"/>
    <lineage>
        <taxon>Eukaryota</taxon>
        <taxon>Metazoa</taxon>
        <taxon>Chordata</taxon>
        <taxon>Craniata</taxon>
        <taxon>Vertebrata</taxon>
        <taxon>Euteleostomi</taxon>
        <taxon>Actinopterygii</taxon>
        <taxon>Neopterygii</taxon>
        <taxon>Teleostei</taxon>
        <taxon>Protacanthopterygii</taxon>
        <taxon>Esociformes</taxon>
        <taxon>Umbridae</taxon>
        <taxon>Dallia</taxon>
    </lineage>
</organism>
<comment type="caution">
    <text evidence="1">The sequence shown here is derived from an EMBL/GenBank/DDBJ whole genome shotgun (WGS) entry which is preliminary data.</text>
</comment>